<dbReference type="AlphaFoldDB" id="A0A399F8F0"/>
<protein>
    <submittedName>
        <fullName evidence="1">Uncharacterized protein</fullName>
    </submittedName>
</protein>
<proteinExistence type="predicted"/>
<evidence type="ECO:0000313" key="1">
    <source>
        <dbReference type="EMBL" id="RIH91172.1"/>
    </source>
</evidence>
<dbReference type="OrthoDB" id="9963021at2"/>
<dbReference type="EMBL" id="QWLB01000055">
    <property type="protein sequence ID" value="RIH91172.1"/>
    <property type="molecule type" value="Genomic_DNA"/>
</dbReference>
<dbReference type="RefSeq" id="WP_119358392.1">
    <property type="nucleotide sequence ID" value="NZ_BJXM01000029.1"/>
</dbReference>
<accession>A0A399F8F0</accession>
<organism evidence="1 2">
    <name type="scientific">Meiothermus granaticius NBRC 107808</name>
    <dbReference type="NCBI Taxonomy" id="1227551"/>
    <lineage>
        <taxon>Bacteria</taxon>
        <taxon>Thermotogati</taxon>
        <taxon>Deinococcota</taxon>
        <taxon>Deinococci</taxon>
        <taxon>Thermales</taxon>
        <taxon>Thermaceae</taxon>
        <taxon>Meiothermus</taxon>
    </lineage>
</organism>
<evidence type="ECO:0000313" key="2">
    <source>
        <dbReference type="Proteomes" id="UP000266178"/>
    </source>
</evidence>
<keyword evidence="2" id="KW-1185">Reference proteome</keyword>
<dbReference type="Proteomes" id="UP000266178">
    <property type="component" value="Unassembled WGS sequence"/>
</dbReference>
<name>A0A399F8F0_9DEIN</name>
<sequence length="63" mass="7567">METRHRIPKFKNLDEEMDFYANIDKHIPMQELNPQEEAELDKLLGIRRREKSLPKTKTTRKAS</sequence>
<reference evidence="1 2" key="1">
    <citation type="submission" date="2018-08" db="EMBL/GenBank/DDBJ databases">
        <title>Meiothermus granaticius genome AF-68 sequencing project.</title>
        <authorList>
            <person name="Da Costa M.S."/>
            <person name="Albuquerque L."/>
            <person name="Raposo P."/>
            <person name="Froufe H.J.C."/>
            <person name="Barroso C.S."/>
            <person name="Egas C."/>
        </authorList>
    </citation>
    <scope>NUCLEOTIDE SEQUENCE [LARGE SCALE GENOMIC DNA]</scope>
    <source>
        <strain evidence="1 2">AF-68</strain>
    </source>
</reference>
<comment type="caution">
    <text evidence="1">The sequence shown here is derived from an EMBL/GenBank/DDBJ whole genome shotgun (WGS) entry which is preliminary data.</text>
</comment>
<gene>
    <name evidence="1" type="ORF">Mgrana_02956</name>
</gene>